<dbReference type="Proteomes" id="UP000286954">
    <property type="component" value="Chromosome"/>
</dbReference>
<dbReference type="InterPro" id="IPR045584">
    <property type="entry name" value="Pilin-like"/>
</dbReference>
<dbReference type="Pfam" id="PF07963">
    <property type="entry name" value="N_methyl"/>
    <property type="match status" value="1"/>
</dbReference>
<name>A0A3T0E770_9PROT</name>
<dbReference type="RefSeq" id="WP_127565529.1">
    <property type="nucleotide sequence ID" value="NZ_BMFB01000002.1"/>
</dbReference>
<evidence type="ECO:0000313" key="2">
    <source>
        <dbReference type="Proteomes" id="UP000286954"/>
    </source>
</evidence>
<proteinExistence type="predicted"/>
<keyword evidence="2" id="KW-1185">Reference proteome</keyword>
<dbReference type="NCBIfam" id="TIGR02532">
    <property type="entry name" value="IV_pilin_GFxxxE"/>
    <property type="match status" value="1"/>
</dbReference>
<dbReference type="KEGG" id="gak:X907_0563"/>
<dbReference type="EMBL" id="CP018911">
    <property type="protein sequence ID" value="AZU03110.1"/>
    <property type="molecule type" value="Genomic_DNA"/>
</dbReference>
<dbReference type="SUPFAM" id="SSF54523">
    <property type="entry name" value="Pili subunits"/>
    <property type="match status" value="1"/>
</dbReference>
<gene>
    <name evidence="1" type="ORF">X907_0563</name>
</gene>
<protein>
    <submittedName>
        <fullName evidence="1">Uncharacterized protein</fullName>
    </submittedName>
</protein>
<dbReference type="InterPro" id="IPR012902">
    <property type="entry name" value="N_methyl_site"/>
</dbReference>
<organism evidence="1 2">
    <name type="scientific">Glycocaulis alkaliphilus</name>
    <dbReference type="NCBI Taxonomy" id="1434191"/>
    <lineage>
        <taxon>Bacteria</taxon>
        <taxon>Pseudomonadati</taxon>
        <taxon>Pseudomonadota</taxon>
        <taxon>Alphaproteobacteria</taxon>
        <taxon>Maricaulales</taxon>
        <taxon>Maricaulaceae</taxon>
        <taxon>Glycocaulis</taxon>
    </lineage>
</organism>
<reference evidence="1 2" key="1">
    <citation type="submission" date="2016-12" db="EMBL/GenBank/DDBJ databases">
        <title>The genome of dimorphic prosthecate Glycocaulis alkaliphilus 6b-8t, isolated from crude oil dictates its adaptability in petroleum environments.</title>
        <authorList>
            <person name="Wu X.-L."/>
            <person name="Geng S."/>
        </authorList>
    </citation>
    <scope>NUCLEOTIDE SEQUENCE [LARGE SCALE GENOMIC DNA]</scope>
    <source>
        <strain evidence="1 2">6B-8</strain>
    </source>
</reference>
<accession>A0A3T0E770</accession>
<dbReference type="AlphaFoldDB" id="A0A3T0E770"/>
<sequence length="144" mass="14862">MRLRPGYSLLEVLIAVAIIALAAGMAVPGLLGGLEAREASGYFRTAEARLRALRMEAALDARAIQLEDADLNAALPPPGQGWSLAATGQLAISPAGRCLEGEVPVHLVLSAPGGRSWARLARGSECVLEPPPVQESGEGGVAVF</sequence>
<evidence type="ECO:0000313" key="1">
    <source>
        <dbReference type="EMBL" id="AZU03110.1"/>
    </source>
</evidence>